<keyword evidence="1" id="KW-1133">Transmembrane helix</keyword>
<proteinExistence type="predicted"/>
<name>A0ABW5UCB1_9SPHI</name>
<feature type="transmembrane region" description="Helical" evidence="1">
    <location>
        <begin position="12"/>
        <end position="39"/>
    </location>
</feature>
<dbReference type="InterPro" id="IPR005625">
    <property type="entry name" value="PepSY-ass_TM"/>
</dbReference>
<dbReference type="PANTHER" id="PTHR34219">
    <property type="entry name" value="IRON-REGULATED INNER MEMBRANE PROTEIN-RELATED"/>
    <property type="match status" value="1"/>
</dbReference>
<comment type="caution">
    <text evidence="2">The sequence shown here is derived from an EMBL/GenBank/DDBJ whole genome shotgun (WGS) entry which is preliminary data.</text>
</comment>
<dbReference type="PANTHER" id="PTHR34219:SF1">
    <property type="entry name" value="PEPSY DOMAIN-CONTAINING PROTEIN"/>
    <property type="match status" value="1"/>
</dbReference>
<evidence type="ECO:0000256" key="1">
    <source>
        <dbReference type="SAM" id="Phobius"/>
    </source>
</evidence>
<keyword evidence="1" id="KW-0472">Membrane</keyword>
<evidence type="ECO:0000313" key="3">
    <source>
        <dbReference type="Proteomes" id="UP001597418"/>
    </source>
</evidence>
<reference evidence="3" key="1">
    <citation type="journal article" date="2019" name="Int. J. Syst. Evol. Microbiol.">
        <title>The Global Catalogue of Microorganisms (GCM) 10K type strain sequencing project: providing services to taxonomists for standard genome sequencing and annotation.</title>
        <authorList>
            <consortium name="The Broad Institute Genomics Platform"/>
            <consortium name="The Broad Institute Genome Sequencing Center for Infectious Disease"/>
            <person name="Wu L."/>
            <person name="Ma J."/>
        </authorList>
    </citation>
    <scope>NUCLEOTIDE SEQUENCE [LARGE SCALE GENOMIC DNA]</scope>
    <source>
        <strain evidence="3">KCTC 42247</strain>
    </source>
</reference>
<accession>A0ABW5UCB1</accession>
<protein>
    <submittedName>
        <fullName evidence="2">PepSY-associated TM helix domain-containing protein</fullName>
    </submittedName>
</protein>
<gene>
    <name evidence="2" type="ORF">ACFSQ6_07200</name>
</gene>
<feature type="transmembrane region" description="Helical" evidence="1">
    <location>
        <begin position="144"/>
        <end position="164"/>
    </location>
</feature>
<keyword evidence="1" id="KW-0812">Transmembrane</keyword>
<feature type="transmembrane region" description="Helical" evidence="1">
    <location>
        <begin position="334"/>
        <end position="357"/>
    </location>
</feature>
<dbReference type="Pfam" id="PF03929">
    <property type="entry name" value="PepSY_TM"/>
    <property type="match status" value="1"/>
</dbReference>
<dbReference type="Proteomes" id="UP001597418">
    <property type="component" value="Unassembled WGS sequence"/>
</dbReference>
<dbReference type="RefSeq" id="WP_380884285.1">
    <property type="nucleotide sequence ID" value="NZ_JBHUMB010000006.1"/>
</dbReference>
<dbReference type="EMBL" id="JBHUMB010000006">
    <property type="protein sequence ID" value="MFD2743180.1"/>
    <property type="molecule type" value="Genomic_DNA"/>
</dbReference>
<feature type="transmembrane region" description="Helical" evidence="1">
    <location>
        <begin position="185"/>
        <end position="211"/>
    </location>
</feature>
<feature type="transmembrane region" description="Helical" evidence="1">
    <location>
        <begin position="378"/>
        <end position="403"/>
    </location>
</feature>
<keyword evidence="3" id="KW-1185">Reference proteome</keyword>
<organism evidence="2 3">
    <name type="scientific">Sphingobacterium populi</name>
    <dbReference type="NCBI Taxonomy" id="1812824"/>
    <lineage>
        <taxon>Bacteria</taxon>
        <taxon>Pseudomonadati</taxon>
        <taxon>Bacteroidota</taxon>
        <taxon>Sphingobacteriia</taxon>
        <taxon>Sphingobacteriales</taxon>
        <taxon>Sphingobacteriaceae</taxon>
        <taxon>Sphingobacterium</taxon>
    </lineage>
</organism>
<sequence>MRKRNQHIYPWIFKWHVIGGIVSAPIVVILAISGLIYLFKEGYEAPERRQLMQVDQTWRPKMSYQQQWEFVQEKWSRNTTAMAIPQGTDKATEFSSGIFSDKSLIFLDPYSKRINGTINISESDMNRVRKLHGELLLGGFGTKLVELVACWMVVLIITGLFLFWPRARGWRAIFMLRIRQSKRIFFRDLHSLLGFWFSLLLLLVLAGALPWTDVFGANFKWLQQKTNTGYPTTWSGKSLASTPRASTITLDEVVLKAQALNLVGRTFIDLPQKPTNVFSIYNETNQLAEIRRVHLDSYSGEILISHSWEDIGIMMKGRLWVMAFHQGEFGLWNWYLMIFVATGLLILSLSAIIAYTYRKQPAKLSFASSFQSFAPSRGLVLIIIGLGVLFPLFGLNVLLIYAIGKIVSMRNRLANE</sequence>
<evidence type="ECO:0000313" key="2">
    <source>
        <dbReference type="EMBL" id="MFD2743180.1"/>
    </source>
</evidence>